<dbReference type="InParanoid" id="E3MQP3"/>
<dbReference type="AlphaFoldDB" id="E3MQP3"/>
<dbReference type="FunCoup" id="E3MQP3">
    <property type="interactions" value="23"/>
</dbReference>
<dbReference type="CTD" id="9800008"/>
<dbReference type="STRING" id="31234.E3MQP3"/>
<dbReference type="OrthoDB" id="408373at2759"/>
<reference evidence="4" key="1">
    <citation type="submission" date="2007-07" db="EMBL/GenBank/DDBJ databases">
        <title>PCAP assembly of the Caenorhabditis remanei genome.</title>
        <authorList>
            <consortium name="The Caenorhabditis remanei Sequencing Consortium"/>
            <person name="Wilson R.K."/>
        </authorList>
    </citation>
    <scope>NUCLEOTIDE SEQUENCE [LARGE SCALE GENOMIC DNA]</scope>
    <source>
        <strain evidence="4">PB4641</strain>
    </source>
</reference>
<keyword evidence="5" id="KW-1185">Reference proteome</keyword>
<dbReference type="PANTHER" id="PTHR43329">
    <property type="entry name" value="EPOXIDE HYDROLASE"/>
    <property type="match status" value="1"/>
</dbReference>
<organism evidence="5">
    <name type="scientific">Caenorhabditis remanei</name>
    <name type="common">Caenorhabditis vulgaris</name>
    <dbReference type="NCBI Taxonomy" id="31234"/>
    <lineage>
        <taxon>Eukaryota</taxon>
        <taxon>Metazoa</taxon>
        <taxon>Ecdysozoa</taxon>
        <taxon>Nematoda</taxon>
        <taxon>Chromadorea</taxon>
        <taxon>Rhabditida</taxon>
        <taxon>Rhabditina</taxon>
        <taxon>Rhabditomorpha</taxon>
        <taxon>Rhabditoidea</taxon>
        <taxon>Rhabditidae</taxon>
        <taxon>Peloderinae</taxon>
        <taxon>Caenorhabditis</taxon>
    </lineage>
</organism>
<dbReference type="PRINTS" id="PR00412">
    <property type="entry name" value="EPOXHYDRLASE"/>
</dbReference>
<dbReference type="OMA" id="QNWFSWR"/>
<dbReference type="SUPFAM" id="SSF53474">
    <property type="entry name" value="alpha/beta-Hydrolases"/>
    <property type="match status" value="1"/>
</dbReference>
<dbReference type="Gene3D" id="3.40.50.1820">
    <property type="entry name" value="alpha/beta hydrolase"/>
    <property type="match status" value="1"/>
</dbReference>
<dbReference type="RefSeq" id="XP_003101529.2">
    <property type="nucleotide sequence ID" value="XM_003101481.2"/>
</dbReference>
<comment type="similarity">
    <text evidence="2">Belongs to the AB hydrolase superfamily. Epoxide hydrolase family.</text>
</comment>
<dbReference type="GeneID" id="9800008"/>
<dbReference type="HOGENOM" id="CLU_020336_7_3_1"/>
<dbReference type="EMBL" id="DS268467">
    <property type="protein sequence ID" value="EFP07128.1"/>
    <property type="molecule type" value="Genomic_DNA"/>
</dbReference>
<gene>
    <name evidence="4" type="primary">Cre-ceeh-2</name>
    <name evidence="4" type="ORF">CRE_12868</name>
</gene>
<evidence type="ECO:0000256" key="1">
    <source>
        <dbReference type="ARBA" id="ARBA00022801"/>
    </source>
</evidence>
<dbReference type="KEGG" id="crq:GCK72_016375"/>
<evidence type="ECO:0000313" key="5">
    <source>
        <dbReference type="Proteomes" id="UP000008281"/>
    </source>
</evidence>
<dbReference type="eggNOG" id="KOG4178">
    <property type="taxonomic scope" value="Eukaryota"/>
</dbReference>
<keyword evidence="1" id="KW-0378">Hydrolase</keyword>
<protein>
    <submittedName>
        <fullName evidence="4">CRE-CEEH-2 protein</fullName>
    </submittedName>
</protein>
<evidence type="ECO:0000259" key="3">
    <source>
        <dbReference type="Pfam" id="PF00561"/>
    </source>
</evidence>
<dbReference type="Pfam" id="PF00561">
    <property type="entry name" value="Abhydrolase_1"/>
    <property type="match status" value="1"/>
</dbReference>
<dbReference type="GO" id="GO:0004301">
    <property type="term" value="F:epoxide hydrolase activity"/>
    <property type="evidence" value="ECO:0007669"/>
    <property type="project" value="EnsemblMetazoa"/>
</dbReference>
<dbReference type="InterPro" id="IPR000639">
    <property type="entry name" value="Epox_hydrolase-like"/>
</dbReference>
<evidence type="ECO:0000313" key="4">
    <source>
        <dbReference type="EMBL" id="EFP07128.1"/>
    </source>
</evidence>
<dbReference type="Proteomes" id="UP000008281">
    <property type="component" value="Unassembled WGS sequence"/>
</dbReference>
<proteinExistence type="inferred from homology"/>
<name>E3MQP3_CAERE</name>
<dbReference type="InterPro" id="IPR000073">
    <property type="entry name" value="AB_hydrolase_1"/>
</dbReference>
<sequence>MSLVFNYIGVSLSLSDLPRLFLSHTTDNPSVFFIYQFFYFLMGVFRDLLTVVYVTWRQYLYTSGALLTLTWKWMTKGKDYFVEYVYPEPECLKNWNHKYVQLKDIRMHYVEEGPVDGEVLLMVHGFPEFWYSWRFQLEYFKRTHRCIAIDMRGYNTTDRPSGISNYNMSLLIDDIRQFIETLGLKKVTLAAHDWGAMICWRVAMLHENLIDRLIICNVPHPIAFYEAYKISKEQREKSWYIYLFQSQYIPEIAMRSNKMRMLEAMFRGNKAGIRNSQNFTDEDMLAWKHVFSQPGGTTGPLNYYRDLFNAPSIPRKLVVVQPKVLILWGDEDEFLDKKGAELSVKFCRNGRVQKIRGASHWVQQDQPELVNAYMEQFMKEDNYRVVENLNEFKSHL</sequence>
<dbReference type="InterPro" id="IPR029058">
    <property type="entry name" value="AB_hydrolase_fold"/>
</dbReference>
<accession>E3MQP3</accession>
<evidence type="ECO:0000256" key="2">
    <source>
        <dbReference type="ARBA" id="ARBA00038334"/>
    </source>
</evidence>
<feature type="domain" description="AB hydrolase-1" evidence="3">
    <location>
        <begin position="119"/>
        <end position="364"/>
    </location>
</feature>
<dbReference type="GO" id="GO:0006629">
    <property type="term" value="P:lipid metabolic process"/>
    <property type="evidence" value="ECO:0007669"/>
    <property type="project" value="EnsemblMetazoa"/>
</dbReference>